<gene>
    <name evidence="3" type="ORF">PAL_GLEAN10015128</name>
</gene>
<evidence type="ECO:0000256" key="1">
    <source>
        <dbReference type="SAM" id="MobiDB-lite"/>
    </source>
</evidence>
<dbReference type="EMBL" id="KB031148">
    <property type="protein sequence ID" value="ELK02120.1"/>
    <property type="molecule type" value="Genomic_DNA"/>
</dbReference>
<evidence type="ECO:0000259" key="2">
    <source>
        <dbReference type="PROSITE" id="PS50222"/>
    </source>
</evidence>
<dbReference type="InterPro" id="IPR002048">
    <property type="entry name" value="EF_hand_dom"/>
</dbReference>
<dbReference type="STRING" id="9402.L5JS13"/>
<evidence type="ECO:0000313" key="3">
    <source>
        <dbReference type="EMBL" id="ELK02120.1"/>
    </source>
</evidence>
<dbReference type="PANTHER" id="PTHR16213:SF78">
    <property type="entry name" value="SELENOPROTEIN N"/>
    <property type="match status" value="1"/>
</dbReference>
<reference evidence="4" key="1">
    <citation type="journal article" date="2013" name="Science">
        <title>Comparative analysis of bat genomes provides insight into the evolution of flight and immunity.</title>
        <authorList>
            <person name="Zhang G."/>
            <person name="Cowled C."/>
            <person name="Shi Z."/>
            <person name="Huang Z."/>
            <person name="Bishop-Lilly K.A."/>
            <person name="Fang X."/>
            <person name="Wynne J.W."/>
            <person name="Xiong Z."/>
            <person name="Baker M.L."/>
            <person name="Zhao W."/>
            <person name="Tachedjian M."/>
            <person name="Zhu Y."/>
            <person name="Zhou P."/>
            <person name="Jiang X."/>
            <person name="Ng J."/>
            <person name="Yang L."/>
            <person name="Wu L."/>
            <person name="Xiao J."/>
            <person name="Feng Y."/>
            <person name="Chen Y."/>
            <person name="Sun X."/>
            <person name="Zhang Y."/>
            <person name="Marsh G.A."/>
            <person name="Crameri G."/>
            <person name="Broder C.C."/>
            <person name="Frey K.G."/>
            <person name="Wang L.F."/>
            <person name="Wang J."/>
        </authorList>
    </citation>
    <scope>NUCLEOTIDE SEQUENCE [LARGE SCALE GENOMIC DNA]</scope>
</reference>
<sequence length="506" mass="57836">MDWTILRELRKMVSNWCSAWPFPSKQESALKALGTEGLFLFSSLDTDRDMYISPEEFRPISEKLTGSTPTASYEEEELPPDPSEETLTIEARFQPLLPESMTKSKDGFLGVSRLALSGLRNWMTAASPSAVFAARHFRPFLPPRGQVELGEPWWIIPSELSVFTGYLSNNRFYPPPPKGKEVIIHQLLSMFHPRPFVKTRFAPQGAVACLTAISDFYYTVMFRIHAEFQLSEPPDFPFWFSPGQFTGHIILSKDATHVRDFRLFVPNHRSLNVDMEWLYGASESSNMEVDIGYIPQMELEATGPSIPSVILDEDGNMINSRLPSGEPLQFVFEEIKWQQELSWEEAARRLEVAMYPFKKVTYLPFTEAFDQAKAKNKLVHSILLWGALDDHSPILTLLNESFISTWSLVKELEDLQSNQENPSHKKLADLHLEKYSFPVEMMICLPNGTVVHHINANYFLDITSMKPEDIENNVFSFSSTFEDPSTATYMQFLKEGLRRGLPLLQP</sequence>
<accession>L5JS13</accession>
<dbReference type="AlphaFoldDB" id="L5JS13"/>
<dbReference type="PANTHER" id="PTHR16213">
    <property type="entry name" value="SELENOPROTEIN N"/>
    <property type="match status" value="1"/>
</dbReference>
<dbReference type="Proteomes" id="UP000010552">
    <property type="component" value="Unassembled WGS sequence"/>
</dbReference>
<keyword evidence="4" id="KW-1185">Reference proteome</keyword>
<dbReference type="GO" id="GO:0005509">
    <property type="term" value="F:calcium ion binding"/>
    <property type="evidence" value="ECO:0007669"/>
    <property type="project" value="InterPro"/>
</dbReference>
<dbReference type="GO" id="GO:0005789">
    <property type="term" value="C:endoplasmic reticulum membrane"/>
    <property type="evidence" value="ECO:0007669"/>
    <property type="project" value="TreeGrafter"/>
</dbReference>
<dbReference type="GO" id="GO:0055074">
    <property type="term" value="P:calcium ion homeostasis"/>
    <property type="evidence" value="ECO:0007669"/>
    <property type="project" value="TreeGrafter"/>
</dbReference>
<dbReference type="InParanoid" id="L5JS13"/>
<feature type="compositionally biased region" description="Acidic residues" evidence="1">
    <location>
        <begin position="73"/>
        <end position="84"/>
    </location>
</feature>
<dbReference type="GO" id="GO:0048741">
    <property type="term" value="P:skeletal muscle fiber development"/>
    <property type="evidence" value="ECO:0007669"/>
    <property type="project" value="TreeGrafter"/>
</dbReference>
<name>L5JS13_PTEAL</name>
<dbReference type="eggNOG" id="ENOG502QREI">
    <property type="taxonomic scope" value="Eukaryota"/>
</dbReference>
<organism evidence="3 4">
    <name type="scientific">Pteropus alecto</name>
    <name type="common">Black flying fox</name>
    <dbReference type="NCBI Taxonomy" id="9402"/>
    <lineage>
        <taxon>Eukaryota</taxon>
        <taxon>Metazoa</taxon>
        <taxon>Chordata</taxon>
        <taxon>Craniata</taxon>
        <taxon>Vertebrata</taxon>
        <taxon>Euteleostomi</taxon>
        <taxon>Mammalia</taxon>
        <taxon>Eutheria</taxon>
        <taxon>Laurasiatheria</taxon>
        <taxon>Chiroptera</taxon>
        <taxon>Yinpterochiroptera</taxon>
        <taxon>Pteropodoidea</taxon>
        <taxon>Pteropodidae</taxon>
        <taxon>Pteropodinae</taxon>
        <taxon>Pteropus</taxon>
    </lineage>
</organism>
<dbReference type="PROSITE" id="PS50222">
    <property type="entry name" value="EF_HAND_2"/>
    <property type="match status" value="1"/>
</dbReference>
<feature type="domain" description="EF-hand" evidence="2">
    <location>
        <begin position="40"/>
        <end position="67"/>
    </location>
</feature>
<feature type="region of interest" description="Disordered" evidence="1">
    <location>
        <begin position="62"/>
        <end position="84"/>
    </location>
</feature>
<proteinExistence type="predicted"/>
<evidence type="ECO:0000313" key="4">
    <source>
        <dbReference type="Proteomes" id="UP000010552"/>
    </source>
</evidence>
<protein>
    <submittedName>
        <fullName evidence="3">Selenoprotein N</fullName>
    </submittedName>
</protein>